<dbReference type="InterPro" id="IPR001878">
    <property type="entry name" value="Znf_CCHC"/>
</dbReference>
<dbReference type="InterPro" id="IPR036875">
    <property type="entry name" value="Znf_CCHC_sf"/>
</dbReference>
<comment type="caution">
    <text evidence="3">The sequence shown here is derived from an EMBL/GenBank/DDBJ whole genome shotgun (WGS) entry which is preliminary data.</text>
</comment>
<sequence>MAESHHSQDGDPPTRPPPTYASKAANSNNIPSIKLHPVFIDPTDGHLARIVPQHKNARMELVNPKAIAYMVFSNFSVGEFLDAVVATHKTLIDASKVSFPIISINAYNCPNKQRRIEVVYHEHLDAAIVSTKPITFNGTPHHPLSSNMDYTITKLTFSNYQFQSSLDTGDLLYQRVLDFIQTNKKMGKVIKIEIPTFPSSKGIFAPSHLFYVYVKGDRSPEDVSMERTLMIPHHQKAPVRIQWAGSPPFCNYCRQEGHFLGHCPSRLSLVCSECKAAGHVNYQCSRFSARDNKASKGNNLEDQEHWSPRDYPFNLYLKHFFR</sequence>
<feature type="domain" description="CCHC-type" evidence="2">
    <location>
        <begin position="249"/>
        <end position="265"/>
    </location>
</feature>
<name>A0ABQ7KEI1_9FUNG</name>
<dbReference type="SUPFAM" id="SSF57756">
    <property type="entry name" value="Retrovirus zinc finger-like domains"/>
    <property type="match status" value="1"/>
</dbReference>
<proteinExistence type="predicted"/>
<accession>A0ABQ7KEI1</accession>
<dbReference type="EMBL" id="JAAAIM010000043">
    <property type="protein sequence ID" value="KAG0296990.1"/>
    <property type="molecule type" value="Genomic_DNA"/>
</dbReference>
<evidence type="ECO:0000313" key="3">
    <source>
        <dbReference type="EMBL" id="KAG0296990.1"/>
    </source>
</evidence>
<keyword evidence="4" id="KW-1185">Reference proteome</keyword>
<evidence type="ECO:0000259" key="2">
    <source>
        <dbReference type="SMART" id="SM00343"/>
    </source>
</evidence>
<feature type="domain" description="CCHC-type" evidence="2">
    <location>
        <begin position="270"/>
        <end position="286"/>
    </location>
</feature>
<evidence type="ECO:0000256" key="1">
    <source>
        <dbReference type="SAM" id="MobiDB-lite"/>
    </source>
</evidence>
<dbReference type="Proteomes" id="UP001194696">
    <property type="component" value="Unassembled WGS sequence"/>
</dbReference>
<feature type="region of interest" description="Disordered" evidence="1">
    <location>
        <begin position="1"/>
        <end position="26"/>
    </location>
</feature>
<gene>
    <name evidence="3" type="ORF">BGZ96_008026</name>
</gene>
<organism evidence="3 4">
    <name type="scientific">Linnemannia gamsii</name>
    <dbReference type="NCBI Taxonomy" id="64522"/>
    <lineage>
        <taxon>Eukaryota</taxon>
        <taxon>Fungi</taxon>
        <taxon>Fungi incertae sedis</taxon>
        <taxon>Mucoromycota</taxon>
        <taxon>Mortierellomycotina</taxon>
        <taxon>Mortierellomycetes</taxon>
        <taxon>Mortierellales</taxon>
        <taxon>Mortierellaceae</taxon>
        <taxon>Linnemannia</taxon>
    </lineage>
</organism>
<protein>
    <recommendedName>
        <fullName evidence="2">CCHC-type domain-containing protein</fullName>
    </recommendedName>
</protein>
<dbReference type="SMART" id="SM00343">
    <property type="entry name" value="ZnF_C2HC"/>
    <property type="match status" value="2"/>
</dbReference>
<reference evidence="3 4" key="1">
    <citation type="journal article" date="2020" name="Fungal Divers.">
        <title>Resolving the Mortierellaceae phylogeny through synthesis of multi-gene phylogenetics and phylogenomics.</title>
        <authorList>
            <person name="Vandepol N."/>
            <person name="Liber J."/>
            <person name="Desiro A."/>
            <person name="Na H."/>
            <person name="Kennedy M."/>
            <person name="Barry K."/>
            <person name="Grigoriev I.V."/>
            <person name="Miller A.N."/>
            <person name="O'Donnell K."/>
            <person name="Stajich J.E."/>
            <person name="Bonito G."/>
        </authorList>
    </citation>
    <scope>NUCLEOTIDE SEQUENCE [LARGE SCALE GENOMIC DNA]</scope>
    <source>
        <strain evidence="3 4">AD045</strain>
    </source>
</reference>
<evidence type="ECO:0000313" key="4">
    <source>
        <dbReference type="Proteomes" id="UP001194696"/>
    </source>
</evidence>